<comment type="similarity">
    <text evidence="1">Belongs to the acetyl-CoA hydrolase/transferase family.</text>
</comment>
<name>A0A6I1FFW2_9BACI</name>
<dbReference type="GO" id="GO:0008775">
    <property type="term" value="F:acetate CoA-transferase activity"/>
    <property type="evidence" value="ECO:0007669"/>
    <property type="project" value="InterPro"/>
</dbReference>
<accession>A0A6I1FFW2</accession>
<organism evidence="5 6">
    <name type="scientific">Bacillus aerolatus</name>
    <dbReference type="NCBI Taxonomy" id="2653354"/>
    <lineage>
        <taxon>Bacteria</taxon>
        <taxon>Bacillati</taxon>
        <taxon>Bacillota</taxon>
        <taxon>Bacilli</taxon>
        <taxon>Bacillales</taxon>
        <taxon>Bacillaceae</taxon>
        <taxon>Bacillus</taxon>
    </lineage>
</organism>
<dbReference type="InterPro" id="IPR038460">
    <property type="entry name" value="AcetylCoA_hyd_C_sf"/>
</dbReference>
<reference evidence="5 6" key="1">
    <citation type="submission" date="2019-10" db="EMBL/GenBank/DDBJ databases">
        <title>Bacillus aerolatum sp. nov., isolated from bioaerosol of sport playgrounds.</title>
        <authorList>
            <person name="Chen P."/>
            <person name="Zhang G."/>
        </authorList>
    </citation>
    <scope>NUCLEOTIDE SEQUENCE [LARGE SCALE GENOMIC DNA]</scope>
    <source>
        <strain evidence="5 6">CX253</strain>
    </source>
</reference>
<dbReference type="InterPro" id="IPR026888">
    <property type="entry name" value="AcetylCoA_hyd_C"/>
</dbReference>
<keyword evidence="2 5" id="KW-0808">Transferase</keyword>
<dbReference type="Gene3D" id="3.30.750.70">
    <property type="entry name" value="4-hydroxybutyrate coenzyme like domains"/>
    <property type="match status" value="1"/>
</dbReference>
<evidence type="ECO:0000259" key="4">
    <source>
        <dbReference type="Pfam" id="PF13336"/>
    </source>
</evidence>
<dbReference type="AlphaFoldDB" id="A0A6I1FFW2"/>
<evidence type="ECO:0000256" key="2">
    <source>
        <dbReference type="ARBA" id="ARBA00022679"/>
    </source>
</evidence>
<dbReference type="InterPro" id="IPR046433">
    <property type="entry name" value="ActCoA_hydro"/>
</dbReference>
<evidence type="ECO:0000313" key="5">
    <source>
        <dbReference type="EMBL" id="KAB7704230.1"/>
    </source>
</evidence>
<dbReference type="Pfam" id="PF13336">
    <property type="entry name" value="AcetylCoA_hyd_C"/>
    <property type="match status" value="1"/>
</dbReference>
<dbReference type="Proteomes" id="UP000429595">
    <property type="component" value="Unassembled WGS sequence"/>
</dbReference>
<comment type="caution">
    <text evidence="5">The sequence shown here is derived from an EMBL/GenBank/DDBJ whole genome shotgun (WGS) entry which is preliminary data.</text>
</comment>
<dbReference type="InterPro" id="IPR003702">
    <property type="entry name" value="ActCoA_hydro_N"/>
</dbReference>
<dbReference type="PANTHER" id="PTHR21432:SF20">
    <property type="entry name" value="ACETYL-COA HYDROLASE"/>
    <property type="match status" value="1"/>
</dbReference>
<sequence>MSVINEREYRRKLMDAEQAIRIIEAGDDIIVPLMAGEPPALLSALEKRTDLKRNRLFQMLTSRPAIRKRPEQLKVISMFLSGGDRQAFHEGAVDLLPNHFSDVPNILEEMTDQRVIMATVSPIDENGFFSLGTNCDYTIPLSKGAKTILLEINEYMPRTQGMNQIHLSEVTALIENHQPLIESPIPVITEKDEKIGRYIASLIKDGDSLQIGFGAIPNAVMNSLANHRNLNIFTEMIPDKLVDLYRSGAVTNMERSDYPGKTTATFAFGTKKLYDFLHENEQIFMMPVNQTNDIQRISQIKNMVTINSTIEVDFLGQCNSEKAGPVYWSSSGGQAEFGISARMSEEGRGIICLHSTTKNENISKIVPFFAPGTPVTTSKNDVDYVITEHGIAKLRGKTIRERTKALIDIAHPKFQEELVHEAKKMSYLI</sequence>
<dbReference type="EMBL" id="WEIO01000016">
    <property type="protein sequence ID" value="KAB7704230.1"/>
    <property type="molecule type" value="Genomic_DNA"/>
</dbReference>
<protein>
    <submittedName>
        <fullName evidence="5">4-hydroxybutyrate CoA-transferase</fullName>
    </submittedName>
</protein>
<evidence type="ECO:0000259" key="3">
    <source>
        <dbReference type="Pfam" id="PF02550"/>
    </source>
</evidence>
<dbReference type="Pfam" id="PF02550">
    <property type="entry name" value="AcetylCoA_hydro"/>
    <property type="match status" value="1"/>
</dbReference>
<evidence type="ECO:0000313" key="6">
    <source>
        <dbReference type="Proteomes" id="UP000429595"/>
    </source>
</evidence>
<dbReference type="PANTHER" id="PTHR21432">
    <property type="entry name" value="ACETYL-COA HYDROLASE-RELATED"/>
    <property type="match status" value="1"/>
</dbReference>
<dbReference type="GO" id="GO:0006083">
    <property type="term" value="P:acetate metabolic process"/>
    <property type="evidence" value="ECO:0007669"/>
    <property type="project" value="InterPro"/>
</dbReference>
<dbReference type="InterPro" id="IPR037171">
    <property type="entry name" value="NagB/RpiA_transferase-like"/>
</dbReference>
<keyword evidence="6" id="KW-1185">Reference proteome</keyword>
<gene>
    <name evidence="5" type="ORF">F9802_18235</name>
</gene>
<dbReference type="SUPFAM" id="SSF100950">
    <property type="entry name" value="NagB/RpiA/CoA transferase-like"/>
    <property type="match status" value="2"/>
</dbReference>
<feature type="domain" description="Acetyl-CoA hydrolase/transferase N-terminal" evidence="3">
    <location>
        <begin position="6"/>
        <end position="176"/>
    </location>
</feature>
<dbReference type="Gene3D" id="3.40.1080.10">
    <property type="entry name" value="Glutaconate Coenzyme A-transferase"/>
    <property type="match status" value="1"/>
</dbReference>
<feature type="domain" description="Acetyl-CoA hydrolase/transferase C-terminal" evidence="4">
    <location>
        <begin position="269"/>
        <end position="422"/>
    </location>
</feature>
<proteinExistence type="inferred from homology"/>
<evidence type="ECO:0000256" key="1">
    <source>
        <dbReference type="ARBA" id="ARBA00009632"/>
    </source>
</evidence>
<dbReference type="Gene3D" id="3.40.1080.20">
    <property type="entry name" value="Acetyl-CoA hydrolase/transferase C-terminal domain"/>
    <property type="match status" value="1"/>
</dbReference>